<evidence type="ECO:0000256" key="1">
    <source>
        <dbReference type="ARBA" id="ARBA00022679"/>
    </source>
</evidence>
<name>A0A158IVP4_CABCO</name>
<keyword evidence="1 4" id="KW-0808">Transferase</keyword>
<dbReference type="Pfam" id="PF00583">
    <property type="entry name" value="Acetyltransf_1"/>
    <property type="match status" value="1"/>
</dbReference>
<dbReference type="AlphaFoldDB" id="A0A158IVP4"/>
<dbReference type="SUPFAM" id="SSF55729">
    <property type="entry name" value="Acyl-CoA N-acyltransferases (Nat)"/>
    <property type="match status" value="1"/>
</dbReference>
<evidence type="ECO:0000313" key="5">
    <source>
        <dbReference type="Proteomes" id="UP000054740"/>
    </source>
</evidence>
<dbReference type="CDD" id="cd04301">
    <property type="entry name" value="NAT_SF"/>
    <property type="match status" value="1"/>
</dbReference>
<dbReference type="PANTHER" id="PTHR10545">
    <property type="entry name" value="DIAMINE N-ACETYLTRANSFERASE"/>
    <property type="match status" value="1"/>
</dbReference>
<evidence type="ECO:0000259" key="3">
    <source>
        <dbReference type="PROSITE" id="PS51186"/>
    </source>
</evidence>
<dbReference type="InterPro" id="IPR051016">
    <property type="entry name" value="Diverse_Substrate_AcTransf"/>
</dbReference>
<evidence type="ECO:0000313" key="4">
    <source>
        <dbReference type="EMBL" id="SAL60170.1"/>
    </source>
</evidence>
<sequence length="149" mass="17216">MPSVEIRPIEDKDFAIWLPLWKAYQRFYGVDIPESITLETWARFLDPIEPMHAALATVGEHAFGLAHTIYHRSTWTASDYCYLQDLFVAPDARGGGIGRALIEHVYAEARRRGVSRVHWLTHETNHVGMRLYDTIGDRSGFVQYRRLLD</sequence>
<dbReference type="Gene3D" id="3.40.630.30">
    <property type="match status" value="1"/>
</dbReference>
<keyword evidence="2" id="KW-0012">Acyltransferase</keyword>
<dbReference type="Proteomes" id="UP000054740">
    <property type="component" value="Unassembled WGS sequence"/>
</dbReference>
<gene>
    <name evidence="4" type="ORF">AWB70_05420</name>
</gene>
<dbReference type="EMBL" id="FCNY02000016">
    <property type="protein sequence ID" value="SAL60170.1"/>
    <property type="molecule type" value="Genomic_DNA"/>
</dbReference>
<dbReference type="RefSeq" id="WP_053569949.1">
    <property type="nucleotide sequence ID" value="NZ_FCNY02000016.1"/>
</dbReference>
<organism evidence="4 5">
    <name type="scientific">Caballeronia cordobensis</name>
    <name type="common">Burkholderia cordobensis</name>
    <dbReference type="NCBI Taxonomy" id="1353886"/>
    <lineage>
        <taxon>Bacteria</taxon>
        <taxon>Pseudomonadati</taxon>
        <taxon>Pseudomonadota</taxon>
        <taxon>Betaproteobacteria</taxon>
        <taxon>Burkholderiales</taxon>
        <taxon>Burkholderiaceae</taxon>
        <taxon>Caballeronia</taxon>
    </lineage>
</organism>
<dbReference type="PROSITE" id="PS51186">
    <property type="entry name" value="GNAT"/>
    <property type="match status" value="1"/>
</dbReference>
<dbReference type="GO" id="GO:0008080">
    <property type="term" value="F:N-acetyltransferase activity"/>
    <property type="evidence" value="ECO:0007669"/>
    <property type="project" value="TreeGrafter"/>
</dbReference>
<proteinExistence type="predicted"/>
<protein>
    <submittedName>
        <fullName evidence="4">N-acetyltransferase GCN5</fullName>
    </submittedName>
</protein>
<keyword evidence="5" id="KW-1185">Reference proteome</keyword>
<dbReference type="PANTHER" id="PTHR10545:SF42">
    <property type="entry name" value="ACETYLTRANSFERASE"/>
    <property type="match status" value="1"/>
</dbReference>
<dbReference type="InterPro" id="IPR016181">
    <property type="entry name" value="Acyl_CoA_acyltransferase"/>
</dbReference>
<reference evidence="5" key="1">
    <citation type="submission" date="2016-01" db="EMBL/GenBank/DDBJ databases">
        <authorList>
            <person name="Peeters C."/>
        </authorList>
    </citation>
    <scope>NUCLEOTIDE SEQUENCE [LARGE SCALE GENOMIC DNA]</scope>
</reference>
<feature type="domain" description="N-acetyltransferase" evidence="3">
    <location>
        <begin position="4"/>
        <end position="149"/>
    </location>
</feature>
<evidence type="ECO:0000256" key="2">
    <source>
        <dbReference type="ARBA" id="ARBA00023315"/>
    </source>
</evidence>
<dbReference type="InterPro" id="IPR000182">
    <property type="entry name" value="GNAT_dom"/>
</dbReference>
<accession>A0A158IVP4</accession>